<dbReference type="EMBL" id="CAADHY010000014">
    <property type="protein sequence ID" value="VFR19765.1"/>
    <property type="molecule type" value="Genomic_DNA"/>
</dbReference>
<evidence type="ECO:0000313" key="9">
    <source>
        <dbReference type="EMBL" id="VFS27257.1"/>
    </source>
</evidence>
<protein>
    <recommendedName>
        <fullName evidence="10">DUF2894 domain-containing protein</fullName>
    </recommendedName>
</protein>
<evidence type="ECO:0000256" key="1">
    <source>
        <dbReference type="SAM" id="MobiDB-lite"/>
    </source>
</evidence>
<dbReference type="EMBL" id="CAADII010000071">
    <property type="protein sequence ID" value="VFR56947.1"/>
    <property type="molecule type" value="Genomic_DNA"/>
</dbReference>
<evidence type="ECO:0000313" key="7">
    <source>
        <dbReference type="EMBL" id="VFR87131.1"/>
    </source>
</evidence>
<evidence type="ECO:0000313" key="8">
    <source>
        <dbReference type="EMBL" id="VFR93307.1"/>
    </source>
</evidence>
<sequence length="132" mass="14800">MTSHDAPAPASTRGPLGLLCDDIARWREDSTFHDAYPELPLLDELRELWACLGADQQMRQSEEQVPDNAGPLNSSHLIHRSLSLMRAQSPDYLRQFLAYADTLSWMEELVESSVAPRNPSQAGARKSPRGKR</sequence>
<dbReference type="Pfam" id="PF11445">
    <property type="entry name" value="DUF2894"/>
    <property type="match status" value="1"/>
</dbReference>
<dbReference type="EMBL" id="CAADIG010000013">
    <property type="protein sequence ID" value="VFR41891.1"/>
    <property type="molecule type" value="Genomic_DNA"/>
</dbReference>
<dbReference type="EMBL" id="CAADIP010000034">
    <property type="protein sequence ID" value="VFR93307.1"/>
    <property type="molecule type" value="Genomic_DNA"/>
</dbReference>
<evidence type="ECO:0008006" key="10">
    <source>
        <dbReference type="Google" id="ProtNLM"/>
    </source>
</evidence>
<evidence type="ECO:0000313" key="6">
    <source>
        <dbReference type="EMBL" id="VFR68358.1"/>
    </source>
</evidence>
<proteinExistence type="predicted"/>
<feature type="region of interest" description="Disordered" evidence="1">
    <location>
        <begin position="112"/>
        <end position="132"/>
    </location>
</feature>
<organism evidence="8">
    <name type="scientific">plant metagenome</name>
    <dbReference type="NCBI Taxonomy" id="1297885"/>
    <lineage>
        <taxon>unclassified sequences</taxon>
        <taxon>metagenomes</taxon>
        <taxon>organismal metagenomes</taxon>
    </lineage>
</organism>
<evidence type="ECO:0000313" key="5">
    <source>
        <dbReference type="EMBL" id="VFR67536.1"/>
    </source>
</evidence>
<evidence type="ECO:0000313" key="4">
    <source>
        <dbReference type="EMBL" id="VFR56947.1"/>
    </source>
</evidence>
<dbReference type="EMBL" id="CAADIO010000012">
    <property type="protein sequence ID" value="VFR87131.1"/>
    <property type="molecule type" value="Genomic_DNA"/>
</dbReference>
<dbReference type="EMBL" id="CAADID010000017">
    <property type="protein sequence ID" value="VFR67536.1"/>
    <property type="molecule type" value="Genomic_DNA"/>
</dbReference>
<gene>
    <name evidence="2" type="ORF">AMP9_3399</name>
    <name evidence="3" type="ORF">ANT2_3459</name>
    <name evidence="5" type="ORF">ANT3_3462</name>
    <name evidence="4" type="ORF">BRI6_3609</name>
    <name evidence="6" type="ORF">BRI9_3670</name>
    <name evidence="8" type="ORF">IVO3_3667</name>
    <name evidence="7" type="ORF">RAN3_3480</name>
    <name evidence="9" type="ORF">RAN7_3600</name>
</gene>
<dbReference type="EMBL" id="CAADIK010000020">
    <property type="protein sequence ID" value="VFR68358.1"/>
    <property type="molecule type" value="Genomic_DNA"/>
</dbReference>
<dbReference type="AlphaFoldDB" id="A0A484V1N6"/>
<evidence type="ECO:0000313" key="2">
    <source>
        <dbReference type="EMBL" id="VFR19765.1"/>
    </source>
</evidence>
<accession>A0A484V1N6</accession>
<dbReference type="EMBL" id="CAADIZ010000042">
    <property type="protein sequence ID" value="VFS27257.1"/>
    <property type="molecule type" value="Genomic_DNA"/>
</dbReference>
<dbReference type="InterPro" id="IPR021549">
    <property type="entry name" value="DUF2894"/>
</dbReference>
<name>A0A484V1N6_9ZZZZ</name>
<evidence type="ECO:0000313" key="3">
    <source>
        <dbReference type="EMBL" id="VFR41891.1"/>
    </source>
</evidence>
<reference evidence="8" key="1">
    <citation type="submission" date="2019-03" db="EMBL/GenBank/DDBJ databases">
        <authorList>
            <person name="Danneels B."/>
        </authorList>
    </citation>
    <scope>NUCLEOTIDE SEQUENCE</scope>
</reference>